<sequence>MNRTWNWVALVALAFAAVARAETLVDVELAVADDVGASVRARAGRRALGAKPAVQAPEPPPPPATKKERLRAQFELAREDAERAPCAPSKVQGGREAKCDHVRSTDACDGRLKAYLEYSYCDDEAFGMQNMVTPVIGLTLIAVASTYALAVAAGTFFVPALEYTATLMKISPEAAGVTLLALGNGAPDLYAQVSELSEGVLPDLNVVIGSTLGSGFFIATVVLGVVIRASPNAVVINKDALGASMGLFAVANIALLLAMCFGTFKMWYTMTFFVSYATYFCFIAFRDTSIHDAQGDRPSLEEGKGEKRLEPLFDLASQKGGPDDIKGSVRPMKTTAKDGDGIVASATADMNVYEKKLALITVPVRVAMAFTMPVVRAGDMDKFYAVTLGFIGPFFFLCAPEFASMFAFVQSICWMHLMSNELVMSLGALAKIFGIDEEVFGVSFVAWGDGIGDLVACHAVAKAGQVTMAVVACFAGPVFNLLIGLASSIAFLTTILGDLPFNVKQGEIVLAVGSLFSVMFTISQLRHRSPREFEIPRSFANAAFATYGAFLLIYLLCEARLLFVSKLAS</sequence>
<evidence type="ECO:0000256" key="9">
    <source>
        <dbReference type="SAM" id="Phobius"/>
    </source>
</evidence>
<dbReference type="OrthoDB" id="407410at2759"/>
<feature type="chain" id="PRO_5002673042" evidence="10">
    <location>
        <begin position="22"/>
        <end position="569"/>
    </location>
</feature>
<dbReference type="GeneID" id="5001965"/>
<evidence type="ECO:0000256" key="6">
    <source>
        <dbReference type="ARBA" id="ARBA00023136"/>
    </source>
</evidence>
<proteinExistence type="inferred from homology"/>
<feature type="transmembrane region" description="Helical" evidence="9">
    <location>
        <begin position="508"/>
        <end position="527"/>
    </location>
</feature>
<feature type="domain" description="Sodium/calcium exchanger membrane region" evidence="11">
    <location>
        <begin position="141"/>
        <end position="283"/>
    </location>
</feature>
<organism evidence="12 13">
    <name type="scientific">Ostreococcus lucimarinus (strain CCE9901)</name>
    <dbReference type="NCBI Taxonomy" id="436017"/>
    <lineage>
        <taxon>Eukaryota</taxon>
        <taxon>Viridiplantae</taxon>
        <taxon>Chlorophyta</taxon>
        <taxon>Mamiellophyceae</taxon>
        <taxon>Mamiellales</taxon>
        <taxon>Bathycoccaceae</taxon>
        <taxon>Ostreococcus</taxon>
    </lineage>
</organism>
<accession>A4RX12</accession>
<keyword evidence="2" id="KW-0813">Transport</keyword>
<keyword evidence="10" id="KW-0732">Signal</keyword>
<protein>
    <submittedName>
        <fullName evidence="12">CaCA family transporter: sodium ion/potassium ion/calcium ion</fullName>
    </submittedName>
</protein>
<evidence type="ECO:0000259" key="11">
    <source>
        <dbReference type="Pfam" id="PF01699"/>
    </source>
</evidence>
<dbReference type="HOGENOM" id="CLU_004979_3_1_1"/>
<dbReference type="GO" id="GO:0008324">
    <property type="term" value="F:monoatomic cation transmembrane transporter activity"/>
    <property type="evidence" value="ECO:0007669"/>
    <property type="project" value="TreeGrafter"/>
</dbReference>
<keyword evidence="5" id="KW-0915">Sodium</keyword>
<evidence type="ECO:0000256" key="2">
    <source>
        <dbReference type="ARBA" id="ARBA00022448"/>
    </source>
</evidence>
<dbReference type="Gene3D" id="1.20.1420.30">
    <property type="entry name" value="NCX, central ion-binding region"/>
    <property type="match status" value="2"/>
</dbReference>
<dbReference type="GO" id="GO:0006814">
    <property type="term" value="P:sodium ion transport"/>
    <property type="evidence" value="ECO:0007669"/>
    <property type="project" value="UniProtKB-KW"/>
</dbReference>
<keyword evidence="4 9" id="KW-1133">Transmembrane helix</keyword>
<keyword evidence="13" id="KW-1185">Reference proteome</keyword>
<dbReference type="EMBL" id="CP000585">
    <property type="protein sequence ID" value="ABO95965.1"/>
    <property type="molecule type" value="Genomic_DNA"/>
</dbReference>
<gene>
    <name evidence="12" type="ORF">OSTLU_94245</name>
</gene>
<dbReference type="eggNOG" id="KOG2399">
    <property type="taxonomic scope" value="Eukaryota"/>
</dbReference>
<dbReference type="RefSeq" id="XP_001417672.1">
    <property type="nucleotide sequence ID" value="XM_001417635.1"/>
</dbReference>
<evidence type="ECO:0000313" key="13">
    <source>
        <dbReference type="Proteomes" id="UP000001568"/>
    </source>
</evidence>
<name>A4RX12_OSTLU</name>
<dbReference type="Pfam" id="PF01699">
    <property type="entry name" value="Na_Ca_ex"/>
    <property type="match status" value="2"/>
</dbReference>
<evidence type="ECO:0000256" key="4">
    <source>
        <dbReference type="ARBA" id="ARBA00022989"/>
    </source>
</evidence>
<feature type="transmembrane region" description="Helical" evidence="9">
    <location>
        <begin position="240"/>
        <end position="261"/>
    </location>
</feature>
<dbReference type="InterPro" id="IPR004837">
    <property type="entry name" value="NaCa_Exmemb"/>
</dbReference>
<comment type="similarity">
    <text evidence="8">Belongs to the Ca(2+):cation antiporter (CaCA) (TC 2.A.19) family. Cation/calcium exchanger (CCX) subfamily.</text>
</comment>
<dbReference type="InterPro" id="IPR044880">
    <property type="entry name" value="NCX_ion-bd_dom_sf"/>
</dbReference>
<keyword evidence="3 9" id="KW-0812">Transmembrane</keyword>
<feature type="transmembrane region" description="Helical" evidence="9">
    <location>
        <begin position="383"/>
        <end position="409"/>
    </location>
</feature>
<keyword evidence="6 9" id="KW-0472">Membrane</keyword>
<feature type="signal peptide" evidence="10">
    <location>
        <begin position="1"/>
        <end position="21"/>
    </location>
</feature>
<dbReference type="KEGG" id="olu:OSTLU_94245"/>
<evidence type="ECO:0000256" key="10">
    <source>
        <dbReference type="SAM" id="SignalP"/>
    </source>
</evidence>
<evidence type="ECO:0000256" key="7">
    <source>
        <dbReference type="ARBA" id="ARBA00023201"/>
    </source>
</evidence>
<evidence type="ECO:0000256" key="8">
    <source>
        <dbReference type="ARBA" id="ARBA00038187"/>
    </source>
</evidence>
<feature type="domain" description="Sodium/calcium exchanger membrane region" evidence="11">
    <location>
        <begin position="405"/>
        <end position="554"/>
    </location>
</feature>
<feature type="transmembrane region" description="Helical" evidence="9">
    <location>
        <begin position="357"/>
        <end position="377"/>
    </location>
</feature>
<feature type="transmembrane region" description="Helical" evidence="9">
    <location>
        <begin position="135"/>
        <end position="158"/>
    </location>
</feature>
<dbReference type="PANTHER" id="PTHR12266">
    <property type="entry name" value="NA+/CA2+ K+ INDEPENDENT EXCHANGER"/>
    <property type="match status" value="1"/>
</dbReference>
<reference evidence="12 13" key="1">
    <citation type="journal article" date="2007" name="Proc. Natl. Acad. Sci. U.S.A.">
        <title>The tiny eukaryote Ostreococcus provides genomic insights into the paradox of plankton speciation.</title>
        <authorList>
            <person name="Palenik B."/>
            <person name="Grimwood J."/>
            <person name="Aerts A."/>
            <person name="Rouze P."/>
            <person name="Salamov A."/>
            <person name="Putnam N."/>
            <person name="Dupont C."/>
            <person name="Jorgensen R."/>
            <person name="Derelle E."/>
            <person name="Rombauts S."/>
            <person name="Zhou K."/>
            <person name="Otillar R."/>
            <person name="Merchant S.S."/>
            <person name="Podell S."/>
            <person name="Gaasterland T."/>
            <person name="Napoli C."/>
            <person name="Gendler K."/>
            <person name="Manuell A."/>
            <person name="Tai V."/>
            <person name="Vallon O."/>
            <person name="Piganeau G."/>
            <person name="Jancek S."/>
            <person name="Heijde M."/>
            <person name="Jabbari K."/>
            <person name="Bowler C."/>
            <person name="Lohr M."/>
            <person name="Robbens S."/>
            <person name="Werner G."/>
            <person name="Dubchak I."/>
            <person name="Pazour G.J."/>
            <person name="Ren Q."/>
            <person name="Paulsen I."/>
            <person name="Delwiche C."/>
            <person name="Schmutz J."/>
            <person name="Rokhsar D."/>
            <person name="Van de Peer Y."/>
            <person name="Moreau H."/>
            <person name="Grigoriev I.V."/>
        </authorList>
    </citation>
    <scope>NUCLEOTIDE SEQUENCE [LARGE SCALE GENOMIC DNA]</scope>
    <source>
        <strain evidence="12 13">CCE9901</strain>
    </source>
</reference>
<dbReference type="Gramene" id="ABO95965">
    <property type="protein sequence ID" value="ABO95965"/>
    <property type="gene ID" value="OSTLU_94245"/>
</dbReference>
<dbReference type="OMA" id="QCEFLES"/>
<keyword evidence="7" id="KW-0739">Sodium transport</keyword>
<dbReference type="Proteomes" id="UP000001568">
    <property type="component" value="Chromosome 5"/>
</dbReference>
<feature type="transmembrane region" description="Helical" evidence="9">
    <location>
        <begin position="206"/>
        <end position="228"/>
    </location>
</feature>
<feature type="transmembrane region" description="Helical" evidence="9">
    <location>
        <begin position="469"/>
        <end position="496"/>
    </location>
</feature>
<evidence type="ECO:0000256" key="3">
    <source>
        <dbReference type="ARBA" id="ARBA00022692"/>
    </source>
</evidence>
<evidence type="ECO:0000313" key="12">
    <source>
        <dbReference type="EMBL" id="ABO95965.1"/>
    </source>
</evidence>
<feature type="transmembrane region" description="Helical" evidence="9">
    <location>
        <begin position="539"/>
        <end position="563"/>
    </location>
</feature>
<dbReference type="GO" id="GO:0016020">
    <property type="term" value="C:membrane"/>
    <property type="evidence" value="ECO:0007669"/>
    <property type="project" value="UniProtKB-SubCell"/>
</dbReference>
<feature type="transmembrane region" description="Helical" evidence="9">
    <location>
        <begin position="267"/>
        <end position="285"/>
    </location>
</feature>
<dbReference type="InterPro" id="IPR051359">
    <property type="entry name" value="CaCA_antiporter"/>
</dbReference>
<keyword evidence="7" id="KW-0406">Ion transport</keyword>
<comment type="subcellular location">
    <subcellularLocation>
        <location evidence="1">Membrane</location>
        <topology evidence="1">Multi-pass membrane protein</topology>
    </subcellularLocation>
</comment>
<dbReference type="PANTHER" id="PTHR12266:SF0">
    <property type="entry name" value="MITOCHONDRIAL SODIUM_CALCIUM EXCHANGER PROTEIN"/>
    <property type="match status" value="1"/>
</dbReference>
<dbReference type="AlphaFoldDB" id="A4RX12"/>
<evidence type="ECO:0000256" key="5">
    <source>
        <dbReference type="ARBA" id="ARBA00023053"/>
    </source>
</evidence>
<evidence type="ECO:0000256" key="1">
    <source>
        <dbReference type="ARBA" id="ARBA00004141"/>
    </source>
</evidence>